<evidence type="ECO:0000313" key="1">
    <source>
        <dbReference type="EMBL" id="VBB26671.1"/>
    </source>
</evidence>
<dbReference type="EMBL" id="UPTC01000131">
    <property type="protein sequence ID" value="VBB26671.1"/>
    <property type="molecule type" value="Genomic_DNA"/>
</dbReference>
<proteinExistence type="predicted"/>
<protein>
    <submittedName>
        <fullName evidence="1">Uncharacterized protein</fullName>
    </submittedName>
</protein>
<organism evidence="1 2">
    <name type="scientific">Acanthocheilonema viteae</name>
    <name type="common">Filarial nematode worm</name>
    <name type="synonym">Dipetalonema viteae</name>
    <dbReference type="NCBI Taxonomy" id="6277"/>
    <lineage>
        <taxon>Eukaryota</taxon>
        <taxon>Metazoa</taxon>
        <taxon>Ecdysozoa</taxon>
        <taxon>Nematoda</taxon>
        <taxon>Chromadorea</taxon>
        <taxon>Rhabditida</taxon>
        <taxon>Spirurina</taxon>
        <taxon>Spiruromorpha</taxon>
        <taxon>Filarioidea</taxon>
        <taxon>Onchocercidae</taxon>
        <taxon>Acanthocheilonema</taxon>
    </lineage>
</organism>
<keyword evidence="2" id="KW-1185">Reference proteome</keyword>
<sequence>MLRKEKEREGSGTERRVSLRIYDPSRETPEVGQKYLKVLFDVSCLSAERFLLKLVPNLKLCDTNIRDPEISQGLIDHRGHKREKIHQQYQMTATGQLPMDLVGTSIVTGGKVGQQKTLSGPFPLKGAKKLKSSG</sequence>
<reference evidence="1 2" key="1">
    <citation type="submission" date="2018-08" db="EMBL/GenBank/DDBJ databases">
        <authorList>
            <person name="Laetsch R D."/>
            <person name="Stevens L."/>
            <person name="Kumar S."/>
            <person name="Blaxter L. M."/>
        </authorList>
    </citation>
    <scope>NUCLEOTIDE SEQUENCE [LARGE SCALE GENOMIC DNA]</scope>
</reference>
<dbReference type="Proteomes" id="UP000276991">
    <property type="component" value="Unassembled WGS sequence"/>
</dbReference>
<name>A0A498SDT2_ACAVI</name>
<accession>A0A498SDT2</accession>
<gene>
    <name evidence="1" type="ORF">NAV_LOCUS1501</name>
</gene>
<evidence type="ECO:0000313" key="2">
    <source>
        <dbReference type="Proteomes" id="UP000276991"/>
    </source>
</evidence>
<dbReference type="AlphaFoldDB" id="A0A498SDT2"/>